<dbReference type="AlphaFoldDB" id="A0A6I3KT64"/>
<keyword evidence="2 3" id="KW-0378">Hydrolase</keyword>
<reference evidence="5 6" key="1">
    <citation type="submission" date="2019-11" db="EMBL/GenBank/DDBJ databases">
        <title>Identification of a novel strain.</title>
        <authorList>
            <person name="Xu Q."/>
            <person name="Wang G."/>
        </authorList>
    </citation>
    <scope>NUCLEOTIDE SEQUENCE [LARGE SCALE GENOMIC DNA]</scope>
    <source>
        <strain evidence="6">xq</strain>
    </source>
</reference>
<evidence type="ECO:0000256" key="3">
    <source>
        <dbReference type="RuleBase" id="RU003476"/>
    </source>
</evidence>
<organism evidence="5 6">
    <name type="scientific">Hyphomicrobium album</name>
    <dbReference type="NCBI Taxonomy" id="2665159"/>
    <lineage>
        <taxon>Bacteria</taxon>
        <taxon>Pseudomonadati</taxon>
        <taxon>Pseudomonadota</taxon>
        <taxon>Alphaproteobacteria</taxon>
        <taxon>Hyphomicrobiales</taxon>
        <taxon>Hyphomicrobiaceae</taxon>
        <taxon>Hyphomicrobium</taxon>
    </lineage>
</organism>
<evidence type="ECO:0000313" key="5">
    <source>
        <dbReference type="EMBL" id="MTD95901.1"/>
    </source>
</evidence>
<dbReference type="EMBL" id="WMBQ01000002">
    <property type="protein sequence ID" value="MTD95901.1"/>
    <property type="molecule type" value="Genomic_DNA"/>
</dbReference>
<protein>
    <submittedName>
        <fullName evidence="5">NUDIX domain-containing protein</fullName>
    </submittedName>
</protein>
<dbReference type="PROSITE" id="PS00893">
    <property type="entry name" value="NUDIX_BOX"/>
    <property type="match status" value="1"/>
</dbReference>
<dbReference type="CDD" id="cd04673">
    <property type="entry name" value="NUDIX_ADPRase"/>
    <property type="match status" value="1"/>
</dbReference>
<dbReference type="GO" id="GO:0016787">
    <property type="term" value="F:hydrolase activity"/>
    <property type="evidence" value="ECO:0007669"/>
    <property type="project" value="UniProtKB-KW"/>
</dbReference>
<sequence>MPNLDDRADRMHGPWPRAAASAVLFRGEAVLLVQRDEPPAEGLWSLPGGAIEAGETAEDAARREVKEETGLFPHIEGLAGVYDVIDRDEAGTVVLHYVIASYFGRADDGEPRPAGDAREARFFALDRLKDLPMTDGTRHVVEAAWQLLAASADRTPP</sequence>
<dbReference type="InterPro" id="IPR015797">
    <property type="entry name" value="NUDIX_hydrolase-like_dom_sf"/>
</dbReference>
<gene>
    <name evidence="5" type="ORF">GIW81_16300</name>
</gene>
<dbReference type="Proteomes" id="UP000440694">
    <property type="component" value="Unassembled WGS sequence"/>
</dbReference>
<name>A0A6I3KT64_9HYPH</name>
<comment type="cofactor">
    <cofactor evidence="1">
        <name>Mg(2+)</name>
        <dbReference type="ChEBI" id="CHEBI:18420"/>
    </cofactor>
</comment>
<evidence type="ECO:0000313" key="6">
    <source>
        <dbReference type="Proteomes" id="UP000440694"/>
    </source>
</evidence>
<dbReference type="InterPro" id="IPR000086">
    <property type="entry name" value="NUDIX_hydrolase_dom"/>
</dbReference>
<keyword evidence="6" id="KW-1185">Reference proteome</keyword>
<dbReference type="PROSITE" id="PS51462">
    <property type="entry name" value="NUDIX"/>
    <property type="match status" value="1"/>
</dbReference>
<accession>A0A6I3KT64</accession>
<dbReference type="SUPFAM" id="SSF55811">
    <property type="entry name" value="Nudix"/>
    <property type="match status" value="1"/>
</dbReference>
<evidence type="ECO:0000256" key="1">
    <source>
        <dbReference type="ARBA" id="ARBA00001946"/>
    </source>
</evidence>
<proteinExistence type="inferred from homology"/>
<comment type="caution">
    <text evidence="5">The sequence shown here is derived from an EMBL/GenBank/DDBJ whole genome shotgun (WGS) entry which is preliminary data.</text>
</comment>
<evidence type="ECO:0000259" key="4">
    <source>
        <dbReference type="PROSITE" id="PS51462"/>
    </source>
</evidence>
<dbReference type="PANTHER" id="PTHR43736">
    <property type="entry name" value="ADP-RIBOSE PYROPHOSPHATASE"/>
    <property type="match status" value="1"/>
</dbReference>
<dbReference type="PANTHER" id="PTHR43736:SF1">
    <property type="entry name" value="DIHYDRONEOPTERIN TRIPHOSPHATE DIPHOSPHATASE"/>
    <property type="match status" value="1"/>
</dbReference>
<evidence type="ECO:0000256" key="2">
    <source>
        <dbReference type="ARBA" id="ARBA00022801"/>
    </source>
</evidence>
<dbReference type="InterPro" id="IPR020476">
    <property type="entry name" value="Nudix_hydrolase"/>
</dbReference>
<dbReference type="Pfam" id="PF00293">
    <property type="entry name" value="NUDIX"/>
    <property type="match status" value="1"/>
</dbReference>
<dbReference type="PRINTS" id="PR00502">
    <property type="entry name" value="NUDIXFAMILY"/>
</dbReference>
<comment type="similarity">
    <text evidence="3">Belongs to the Nudix hydrolase family.</text>
</comment>
<dbReference type="RefSeq" id="WP_154740385.1">
    <property type="nucleotide sequence ID" value="NZ_WMBQ01000002.1"/>
</dbReference>
<dbReference type="InterPro" id="IPR020084">
    <property type="entry name" value="NUDIX_hydrolase_CS"/>
</dbReference>
<dbReference type="Gene3D" id="3.90.79.10">
    <property type="entry name" value="Nucleoside Triphosphate Pyrophosphohydrolase"/>
    <property type="match status" value="1"/>
</dbReference>
<feature type="domain" description="Nudix hydrolase" evidence="4">
    <location>
        <begin position="15"/>
        <end position="146"/>
    </location>
</feature>